<gene>
    <name evidence="1" type="ORF">AVEN_61551_1</name>
</gene>
<protein>
    <submittedName>
        <fullName evidence="1">Uncharacterized protein</fullName>
    </submittedName>
</protein>
<keyword evidence="2" id="KW-1185">Reference proteome</keyword>
<name>A0A4Y2V381_ARAVE</name>
<comment type="caution">
    <text evidence="1">The sequence shown here is derived from an EMBL/GenBank/DDBJ whole genome shotgun (WGS) entry which is preliminary data.</text>
</comment>
<dbReference type="AlphaFoldDB" id="A0A4Y2V381"/>
<accession>A0A4Y2V381</accession>
<proteinExistence type="predicted"/>
<dbReference type="EMBL" id="BGPR01042617">
    <property type="protein sequence ID" value="GBO19078.1"/>
    <property type="molecule type" value="Genomic_DNA"/>
</dbReference>
<organism evidence="1 2">
    <name type="scientific">Araneus ventricosus</name>
    <name type="common">Orbweaver spider</name>
    <name type="synonym">Epeira ventricosa</name>
    <dbReference type="NCBI Taxonomy" id="182803"/>
    <lineage>
        <taxon>Eukaryota</taxon>
        <taxon>Metazoa</taxon>
        <taxon>Ecdysozoa</taxon>
        <taxon>Arthropoda</taxon>
        <taxon>Chelicerata</taxon>
        <taxon>Arachnida</taxon>
        <taxon>Araneae</taxon>
        <taxon>Araneomorphae</taxon>
        <taxon>Entelegynae</taxon>
        <taxon>Araneoidea</taxon>
        <taxon>Araneidae</taxon>
        <taxon>Araneus</taxon>
    </lineage>
</organism>
<evidence type="ECO:0000313" key="1">
    <source>
        <dbReference type="EMBL" id="GBO19078.1"/>
    </source>
</evidence>
<evidence type="ECO:0000313" key="2">
    <source>
        <dbReference type="Proteomes" id="UP000499080"/>
    </source>
</evidence>
<sequence length="85" mass="9565">MHLPGSGPDKWQACTLENHIFLWADYIMRARLPYLALELRVLAYLKGFVAFWAEMINPSALSEGVNKSPSPISKSPTVVAFDVWT</sequence>
<reference evidence="1 2" key="1">
    <citation type="journal article" date="2019" name="Sci. Rep.">
        <title>Orb-weaving spider Araneus ventricosus genome elucidates the spidroin gene catalogue.</title>
        <authorList>
            <person name="Kono N."/>
            <person name="Nakamura H."/>
            <person name="Ohtoshi R."/>
            <person name="Moran D.A.P."/>
            <person name="Shinohara A."/>
            <person name="Yoshida Y."/>
            <person name="Fujiwara M."/>
            <person name="Mori M."/>
            <person name="Tomita M."/>
            <person name="Arakawa K."/>
        </authorList>
    </citation>
    <scope>NUCLEOTIDE SEQUENCE [LARGE SCALE GENOMIC DNA]</scope>
</reference>
<dbReference type="Proteomes" id="UP000499080">
    <property type="component" value="Unassembled WGS sequence"/>
</dbReference>